<keyword evidence="4" id="KW-0732">Signal</keyword>
<dbReference type="InterPro" id="IPR038765">
    <property type="entry name" value="Papain-like_cys_pep_sf"/>
</dbReference>
<dbReference type="Gene3D" id="3.90.70.10">
    <property type="entry name" value="Cysteine proteinases"/>
    <property type="match status" value="1"/>
</dbReference>
<dbReference type="GO" id="GO:0008234">
    <property type="term" value="F:cysteine-type peptidase activity"/>
    <property type="evidence" value="ECO:0007669"/>
    <property type="project" value="UniProtKB-KW"/>
</dbReference>
<keyword evidence="3" id="KW-0788">Thiol protease</keyword>
<reference evidence="6 7" key="2">
    <citation type="submission" date="2018-11" db="EMBL/GenBank/DDBJ databases">
        <authorList>
            <consortium name="Pathogen Informatics"/>
        </authorList>
    </citation>
    <scope>NUCLEOTIDE SEQUENCE [LARGE SCALE GENOMIC DNA]</scope>
</reference>
<dbReference type="SUPFAM" id="SSF54001">
    <property type="entry name" value="Cysteine proteinases"/>
    <property type="match status" value="1"/>
</dbReference>
<evidence type="ECO:0000259" key="5">
    <source>
        <dbReference type="Pfam" id="PF00112"/>
    </source>
</evidence>
<reference evidence="8" key="1">
    <citation type="submission" date="2016-06" db="UniProtKB">
        <authorList>
            <consortium name="WormBaseParasite"/>
        </authorList>
    </citation>
    <scope>IDENTIFICATION</scope>
</reference>
<keyword evidence="1" id="KW-0645">Protease</keyword>
<keyword evidence="7" id="KW-1185">Reference proteome</keyword>
<sequence>MWFLLVSLFYCAIATLATDSKYPIHSLWQASKEKKRFVIDEYRNKKIAPEARNLSGQELIDYVNSNQKLWKAGANKFNLYSDQVKYGLLGVNNLNNLKQLVKGKKNLSPTRHFDVHIPESFDAREEWPECASLRNIRDQSSCGSCWAVAAVEAMSDRICIMSKGKIQVTLSADDLLSCCKSCGFG</sequence>
<protein>
    <submittedName>
        <fullName evidence="8">Pept_C1 domain-containing protein</fullName>
    </submittedName>
</protein>
<feature type="domain" description="Peptidase C1A papain C-terminal" evidence="5">
    <location>
        <begin position="117"/>
        <end position="181"/>
    </location>
</feature>
<dbReference type="PROSITE" id="PS00139">
    <property type="entry name" value="THIOL_PROTEASE_CYS"/>
    <property type="match status" value="1"/>
</dbReference>
<name>A0A183H8I1_9BILA</name>
<evidence type="ECO:0000313" key="7">
    <source>
        <dbReference type="Proteomes" id="UP000267606"/>
    </source>
</evidence>
<dbReference type="WBParaSite" id="OFLC_0000379201-mRNA-1">
    <property type="protein sequence ID" value="OFLC_0000379201-mRNA-1"/>
    <property type="gene ID" value="OFLC_0000379201"/>
</dbReference>
<dbReference type="AlphaFoldDB" id="A0A183H8I1"/>
<evidence type="ECO:0000313" key="8">
    <source>
        <dbReference type="WBParaSite" id="OFLC_0000379201-mRNA-1"/>
    </source>
</evidence>
<dbReference type="Proteomes" id="UP000267606">
    <property type="component" value="Unassembled WGS sequence"/>
</dbReference>
<evidence type="ECO:0000256" key="1">
    <source>
        <dbReference type="ARBA" id="ARBA00022670"/>
    </source>
</evidence>
<dbReference type="InterPro" id="IPR000668">
    <property type="entry name" value="Peptidase_C1A_C"/>
</dbReference>
<evidence type="ECO:0000313" key="6">
    <source>
        <dbReference type="EMBL" id="VDO37771.1"/>
    </source>
</evidence>
<proteinExistence type="predicted"/>
<feature type="signal peptide" evidence="4">
    <location>
        <begin position="1"/>
        <end position="17"/>
    </location>
</feature>
<dbReference type="GO" id="GO:0006508">
    <property type="term" value="P:proteolysis"/>
    <property type="evidence" value="ECO:0007669"/>
    <property type="project" value="UniProtKB-KW"/>
</dbReference>
<dbReference type="EMBL" id="UZAJ01002656">
    <property type="protein sequence ID" value="VDO37771.1"/>
    <property type="molecule type" value="Genomic_DNA"/>
</dbReference>
<dbReference type="InterPro" id="IPR000169">
    <property type="entry name" value="Pept_cys_AS"/>
</dbReference>
<evidence type="ECO:0000256" key="3">
    <source>
        <dbReference type="ARBA" id="ARBA00022807"/>
    </source>
</evidence>
<dbReference type="Pfam" id="PF00112">
    <property type="entry name" value="Peptidase_C1"/>
    <property type="match status" value="1"/>
</dbReference>
<gene>
    <name evidence="6" type="ORF">OFLC_LOCUS3795</name>
</gene>
<feature type="chain" id="PRO_5044552431" evidence="4">
    <location>
        <begin position="18"/>
        <end position="185"/>
    </location>
</feature>
<evidence type="ECO:0000256" key="4">
    <source>
        <dbReference type="SAM" id="SignalP"/>
    </source>
</evidence>
<evidence type="ECO:0000256" key="2">
    <source>
        <dbReference type="ARBA" id="ARBA00022801"/>
    </source>
</evidence>
<dbReference type="STRING" id="387005.A0A183H8I1"/>
<organism evidence="8">
    <name type="scientific">Onchocerca flexuosa</name>
    <dbReference type="NCBI Taxonomy" id="387005"/>
    <lineage>
        <taxon>Eukaryota</taxon>
        <taxon>Metazoa</taxon>
        <taxon>Ecdysozoa</taxon>
        <taxon>Nematoda</taxon>
        <taxon>Chromadorea</taxon>
        <taxon>Rhabditida</taxon>
        <taxon>Spirurina</taxon>
        <taxon>Spiruromorpha</taxon>
        <taxon>Filarioidea</taxon>
        <taxon>Onchocercidae</taxon>
        <taxon>Onchocerca</taxon>
    </lineage>
</organism>
<accession>A0A183H8I1</accession>
<keyword evidence="2" id="KW-0378">Hydrolase</keyword>